<organism evidence="3 4">
    <name type="scientific">Monosiga brevicollis</name>
    <name type="common">Choanoflagellate</name>
    <dbReference type="NCBI Taxonomy" id="81824"/>
    <lineage>
        <taxon>Eukaryota</taxon>
        <taxon>Choanoflagellata</taxon>
        <taxon>Craspedida</taxon>
        <taxon>Salpingoecidae</taxon>
        <taxon>Monosiga</taxon>
    </lineage>
</organism>
<keyword evidence="4" id="KW-1185">Reference proteome</keyword>
<dbReference type="OMA" id="YLCVHNG"/>
<dbReference type="Proteomes" id="UP000001357">
    <property type="component" value="Unassembled WGS sequence"/>
</dbReference>
<dbReference type="STRING" id="81824.A9US22"/>
<dbReference type="GeneID" id="5888470"/>
<dbReference type="Pfam" id="PF06159">
    <property type="entry name" value="TRAPPC13_N"/>
    <property type="match status" value="1"/>
</dbReference>
<evidence type="ECO:0000313" key="3">
    <source>
        <dbReference type="EMBL" id="EDQ91703.1"/>
    </source>
</evidence>
<feature type="domain" description="Trafficking protein particle complex subunit 13 N-terminal" evidence="1">
    <location>
        <begin position="17"/>
        <end position="153"/>
    </location>
</feature>
<dbReference type="InParanoid" id="A9US22"/>
<dbReference type="InterPro" id="IPR055429">
    <property type="entry name" value="TRAPPC13_M"/>
</dbReference>
<gene>
    <name evidence="3" type="ORF">MONBRDRAFT_22778</name>
</gene>
<protein>
    <submittedName>
        <fullName evidence="3">Uncharacterized protein</fullName>
    </submittedName>
</protein>
<dbReference type="EMBL" id="CH991544">
    <property type="protein sequence ID" value="EDQ91703.1"/>
    <property type="molecule type" value="Genomic_DNA"/>
</dbReference>
<dbReference type="KEGG" id="mbr:MONBRDRAFT_22778"/>
<dbReference type="InterPro" id="IPR055427">
    <property type="entry name" value="TRAPPC13_N"/>
</dbReference>
<dbReference type="FunCoup" id="A9US22">
    <property type="interactions" value="923"/>
</dbReference>
<name>A9US22_MONBE</name>
<proteinExistence type="predicted"/>
<dbReference type="PANTHER" id="PTHR13134">
    <property type="entry name" value="TRAFFICKING PROTEIN PARTICLE COMPLEX SUBUNIT 13"/>
    <property type="match status" value="1"/>
</dbReference>
<dbReference type="Pfam" id="PF23647">
    <property type="entry name" value="TRAPPC13_M"/>
    <property type="match status" value="1"/>
</dbReference>
<dbReference type="eggNOG" id="KOG2625">
    <property type="taxonomic scope" value="Eukaryota"/>
</dbReference>
<evidence type="ECO:0000313" key="4">
    <source>
        <dbReference type="Proteomes" id="UP000001357"/>
    </source>
</evidence>
<dbReference type="PANTHER" id="PTHR13134:SF3">
    <property type="entry name" value="TRAFFICKING PROTEIN PARTICLE COMPLEX SUBUNIT 13"/>
    <property type="match status" value="1"/>
</dbReference>
<accession>A9US22</accession>
<dbReference type="InterPro" id="IPR010378">
    <property type="entry name" value="TRAPPC13"/>
</dbReference>
<dbReference type="RefSeq" id="XP_001742989.1">
    <property type="nucleotide sequence ID" value="XM_001742937.1"/>
</dbReference>
<evidence type="ECO:0000259" key="2">
    <source>
        <dbReference type="Pfam" id="PF23647"/>
    </source>
</evidence>
<evidence type="ECO:0000259" key="1">
    <source>
        <dbReference type="Pfam" id="PF06159"/>
    </source>
</evidence>
<feature type="domain" description="Trafficking protein particle complex subunit 13 middle" evidence="2">
    <location>
        <begin position="167"/>
        <end position="268"/>
    </location>
</feature>
<sequence>MYKAACWLHSPTVASAGEIITQQNQADLRSSYENFGVSEVLKLPAAVGNVYLGQTLSCLISVHNEGSESVSSIVTKVELQTGSKRTSLKPTLTGERKGQEVGPIGKLAPGQAIDQIVEYQLQDPAVHIMVCILAYTSQDGDRKQLRKHFKFEVTQPLEIVPLCKTLKDDVMVQVNVQNIAKEPLILEYVRMTPTKVYTCEETDEPPSPDQQLPVSKTRNRIFVLKPQPTVDARTFKQSAKVGQVMVSWRAMRGGRGYTSIATIQRRVPTLNDVHLDVLDPPDSVQVGTLCTLRVRIINFTDRQYTLGLSYNPEQVTELVVMPLRTGSHKLQNVLLKDIRSGSHFTTNFPANAPLRDLVAPGAAHCAQCRLSPNGVTYEAAREQAWHTINRGLIRLQVGTEIHRNNSSAPSTVRKS</sequence>
<reference evidence="3 4" key="1">
    <citation type="journal article" date="2008" name="Nature">
        <title>The genome of the choanoflagellate Monosiga brevicollis and the origin of metazoans.</title>
        <authorList>
            <consortium name="JGI Sequencing"/>
            <person name="King N."/>
            <person name="Westbrook M.J."/>
            <person name="Young S.L."/>
            <person name="Kuo A."/>
            <person name="Abedin M."/>
            <person name="Chapman J."/>
            <person name="Fairclough S."/>
            <person name="Hellsten U."/>
            <person name="Isogai Y."/>
            <person name="Letunic I."/>
            <person name="Marr M."/>
            <person name="Pincus D."/>
            <person name="Putnam N."/>
            <person name="Rokas A."/>
            <person name="Wright K.J."/>
            <person name="Zuzow R."/>
            <person name="Dirks W."/>
            <person name="Good M."/>
            <person name="Goodstein D."/>
            <person name="Lemons D."/>
            <person name="Li W."/>
            <person name="Lyons J.B."/>
            <person name="Morris A."/>
            <person name="Nichols S."/>
            <person name="Richter D.J."/>
            <person name="Salamov A."/>
            <person name="Bork P."/>
            <person name="Lim W.A."/>
            <person name="Manning G."/>
            <person name="Miller W.T."/>
            <person name="McGinnis W."/>
            <person name="Shapiro H."/>
            <person name="Tjian R."/>
            <person name="Grigoriev I.V."/>
            <person name="Rokhsar D."/>
        </authorList>
    </citation>
    <scope>NUCLEOTIDE SEQUENCE [LARGE SCALE GENOMIC DNA]</scope>
    <source>
        <strain evidence="4">MX1 / ATCC 50154</strain>
    </source>
</reference>
<dbReference type="GO" id="GO:1990072">
    <property type="term" value="C:TRAPPIII protein complex"/>
    <property type="evidence" value="ECO:0000318"/>
    <property type="project" value="GO_Central"/>
</dbReference>
<dbReference type="AlphaFoldDB" id="A9US22"/>